<dbReference type="EMBL" id="KU873925">
    <property type="protein sequence ID" value="AND75027.1"/>
    <property type="molecule type" value="Genomic_DNA"/>
</dbReference>
<evidence type="ECO:0008006" key="3">
    <source>
        <dbReference type="Google" id="ProtNLM"/>
    </source>
</evidence>
<accession>A0A1S5R3P1</accession>
<dbReference type="Pfam" id="PF11056">
    <property type="entry name" value="UvsY"/>
    <property type="match status" value="1"/>
</dbReference>
<protein>
    <recommendedName>
        <fullName evidence="3">UvsY</fullName>
    </recommendedName>
</protein>
<organism evidence="1 2">
    <name type="scientific">Pseudomonas phage pf16</name>
    <dbReference type="NCBI Taxonomy" id="1815630"/>
    <lineage>
        <taxon>Viruses</taxon>
        <taxon>Duplodnaviria</taxon>
        <taxon>Heunggongvirae</taxon>
        <taxon>Uroviricota</taxon>
        <taxon>Caudoviricetes</taxon>
        <taxon>Chakrabartyvirus</taxon>
        <taxon>Chakrabartyvirus pf16</taxon>
    </lineage>
</organism>
<proteinExistence type="predicted"/>
<gene>
    <name evidence="1" type="ORF">pf16_104</name>
</gene>
<dbReference type="OrthoDB" id="16211at10239"/>
<reference evidence="1 2" key="1">
    <citation type="submission" date="2016-03" db="EMBL/GenBank/DDBJ databases">
        <title>Characterisation of pf16 and phiPMW: Two novel phages infecting Pseudomonas putida PpG1.</title>
        <authorList>
            <person name="Magill D.J."/>
            <person name="Krylov V.N."/>
            <person name="Shaburova O.V."/>
            <person name="Allen C.C.R."/>
            <person name="McGrath J.W."/>
            <person name="Quinn J.P."/>
            <person name="Kulakov L.A."/>
        </authorList>
    </citation>
    <scope>NUCLEOTIDE SEQUENCE [LARGE SCALE GENOMIC DNA]</scope>
</reference>
<evidence type="ECO:0000313" key="1">
    <source>
        <dbReference type="EMBL" id="AND75027.1"/>
    </source>
</evidence>
<name>A0A1S5R3P1_9CAUD</name>
<keyword evidence="2" id="KW-1185">Reference proteome</keyword>
<evidence type="ECO:0000313" key="2">
    <source>
        <dbReference type="Proteomes" id="UP000225821"/>
    </source>
</evidence>
<dbReference type="InterPro" id="IPR021289">
    <property type="entry name" value="UvsY"/>
</dbReference>
<dbReference type="Proteomes" id="UP000225821">
    <property type="component" value="Segment"/>
</dbReference>
<sequence>MPSSKEVYEELKLDVSDRFAELKTLADAEVVIDGYDLDGEAIRTSKLHSRWLGFLGDEAIKHKKLSNLYKKLLLDRTRYYSGTQSDKYYAEYGPCHVKVLKTDLPLYLDADEHLCYVKEILEIQTQVVGFLEKTVKIISSRSFDIRAAIDWRKFESGS</sequence>